<dbReference type="SUPFAM" id="SSF89155">
    <property type="entry name" value="TorD-like"/>
    <property type="match status" value="1"/>
</dbReference>
<accession>A0ABS7YIM3</accession>
<dbReference type="Gene3D" id="1.10.3480.10">
    <property type="entry name" value="TorD-like"/>
    <property type="match status" value="1"/>
</dbReference>
<evidence type="ECO:0000256" key="1">
    <source>
        <dbReference type="ARBA" id="ARBA00023063"/>
    </source>
</evidence>
<keyword evidence="1" id="KW-0534">Nitrate assimilation</keyword>
<dbReference type="PANTHER" id="PTHR43680">
    <property type="entry name" value="NITRATE REDUCTASE MOLYBDENUM COFACTOR ASSEMBLY CHAPERONE"/>
    <property type="match status" value="1"/>
</dbReference>
<evidence type="ECO:0000313" key="3">
    <source>
        <dbReference type="Proteomes" id="UP001199044"/>
    </source>
</evidence>
<comment type="caution">
    <text evidence="2">The sequence shown here is derived from an EMBL/GenBank/DDBJ whole genome shotgun (WGS) entry which is preliminary data.</text>
</comment>
<organism evidence="2 3">
    <name type="scientific">Vibrio tritonius</name>
    <dbReference type="NCBI Taxonomy" id="1435069"/>
    <lineage>
        <taxon>Bacteria</taxon>
        <taxon>Pseudomonadati</taxon>
        <taxon>Pseudomonadota</taxon>
        <taxon>Gammaproteobacteria</taxon>
        <taxon>Vibrionales</taxon>
        <taxon>Vibrionaceae</taxon>
        <taxon>Vibrio</taxon>
    </lineage>
</organism>
<evidence type="ECO:0000313" key="2">
    <source>
        <dbReference type="EMBL" id="MCA2015528.1"/>
    </source>
</evidence>
<keyword evidence="3" id="KW-1185">Reference proteome</keyword>
<reference evidence="3" key="1">
    <citation type="submission" date="2023-07" db="EMBL/GenBank/DDBJ databases">
        <title>Molecular identification of indigenous halophilic bacteria isolated from red sea cost, biodegradation of synthetic dyes and assessment of degraded metabolite toxicity.</title>
        <authorList>
            <person name="Chaieb K."/>
            <person name="Altayb H.N."/>
        </authorList>
    </citation>
    <scope>NUCLEOTIDE SEQUENCE [LARGE SCALE GENOMIC DNA]</scope>
    <source>
        <strain evidence="3">K20</strain>
    </source>
</reference>
<dbReference type="RefSeq" id="WP_225249847.1">
    <property type="nucleotide sequence ID" value="NZ_JAIWIU010000030.1"/>
</dbReference>
<name>A0ABS7YIM3_9VIBR</name>
<sequence>MLSLRIISRLLDYPNQELWEHLSEIFENVDECSELTEENKTKLKFWIAQNKQTRLFDAQAEYCGLFDRGRALSLLLFEHVHGQSRDRGQAMVDLMQQYQQAGLELDAKELPDHLPLYLEYLATLSQEQVEQGLNDIAPILALLAERLSQRESHYSLLMMILLSLTTVTLNQKPLSEKVSKETRDDTPQALDQVWDEEQVTFMDNAACDSNTQQHQRRFANTIQPQYLDINSLMGEE</sequence>
<protein>
    <submittedName>
        <fullName evidence="2">Nitrate reductase molybdenum cofactor assembly chaperone</fullName>
    </submittedName>
</protein>
<dbReference type="EMBL" id="JAIWIU010000030">
    <property type="protein sequence ID" value="MCA2015528.1"/>
    <property type="molecule type" value="Genomic_DNA"/>
</dbReference>
<dbReference type="NCBIfam" id="TIGR00684">
    <property type="entry name" value="narJ"/>
    <property type="match status" value="1"/>
</dbReference>
<gene>
    <name evidence="2" type="primary">narJ</name>
    <name evidence="2" type="ORF">LDJ79_05350</name>
</gene>
<dbReference type="InterPro" id="IPR036411">
    <property type="entry name" value="TorD-like_sf"/>
</dbReference>
<dbReference type="InterPro" id="IPR020945">
    <property type="entry name" value="DMSO/NO3_reduct_chaperone"/>
</dbReference>
<dbReference type="Pfam" id="PF02613">
    <property type="entry name" value="Nitrate_red_del"/>
    <property type="match status" value="1"/>
</dbReference>
<dbReference type="InterPro" id="IPR003765">
    <property type="entry name" value="NO3_reductase_chaperone_NarJ"/>
</dbReference>
<proteinExistence type="predicted"/>
<dbReference type="PANTHER" id="PTHR43680:SF2">
    <property type="entry name" value="NITRATE REDUCTASE MOLYBDENUM COFACTOR ASSEMBLY CHAPERONE NARJ"/>
    <property type="match status" value="1"/>
</dbReference>
<dbReference type="Proteomes" id="UP001199044">
    <property type="component" value="Unassembled WGS sequence"/>
</dbReference>